<protein>
    <submittedName>
        <fullName evidence="1">Uncharacterized protein</fullName>
    </submittedName>
</protein>
<accession>A0A4R8DHX9</accession>
<organism evidence="1 2">
    <name type="scientific">Dinghuibacter silviterrae</name>
    <dbReference type="NCBI Taxonomy" id="1539049"/>
    <lineage>
        <taxon>Bacteria</taxon>
        <taxon>Pseudomonadati</taxon>
        <taxon>Bacteroidota</taxon>
        <taxon>Chitinophagia</taxon>
        <taxon>Chitinophagales</taxon>
        <taxon>Chitinophagaceae</taxon>
        <taxon>Dinghuibacter</taxon>
    </lineage>
</organism>
<gene>
    <name evidence="1" type="ORF">EDB95_4989</name>
</gene>
<evidence type="ECO:0000313" key="1">
    <source>
        <dbReference type="EMBL" id="TDW97147.1"/>
    </source>
</evidence>
<dbReference type="Proteomes" id="UP000294498">
    <property type="component" value="Unassembled WGS sequence"/>
</dbReference>
<dbReference type="EMBL" id="SODV01000002">
    <property type="protein sequence ID" value="TDW97147.1"/>
    <property type="molecule type" value="Genomic_DNA"/>
</dbReference>
<evidence type="ECO:0000313" key="2">
    <source>
        <dbReference type="Proteomes" id="UP000294498"/>
    </source>
</evidence>
<comment type="caution">
    <text evidence="1">The sequence shown here is derived from an EMBL/GenBank/DDBJ whole genome shotgun (WGS) entry which is preliminary data.</text>
</comment>
<sequence length="74" mass="8743">MKTKLIPLPRQKKEPDEKVSVADCRAILQEEAGDLSDARVIEIRDYLYRLAALAWEQHEHEKREYEKSNYLRTG</sequence>
<proteinExistence type="predicted"/>
<dbReference type="OrthoDB" id="674528at2"/>
<dbReference type="RefSeq" id="WP_133998853.1">
    <property type="nucleotide sequence ID" value="NZ_SODV01000002.1"/>
</dbReference>
<reference evidence="1 2" key="1">
    <citation type="submission" date="2019-03" db="EMBL/GenBank/DDBJ databases">
        <title>Genomic Encyclopedia of Type Strains, Phase IV (KMG-IV): sequencing the most valuable type-strain genomes for metagenomic binning, comparative biology and taxonomic classification.</title>
        <authorList>
            <person name="Goeker M."/>
        </authorList>
    </citation>
    <scope>NUCLEOTIDE SEQUENCE [LARGE SCALE GENOMIC DNA]</scope>
    <source>
        <strain evidence="1 2">DSM 100059</strain>
    </source>
</reference>
<dbReference type="AlphaFoldDB" id="A0A4R8DHX9"/>
<keyword evidence="2" id="KW-1185">Reference proteome</keyword>
<name>A0A4R8DHX9_9BACT</name>